<dbReference type="InterPro" id="IPR046465">
    <property type="entry name" value="BORCS6_C"/>
</dbReference>
<evidence type="ECO:0000259" key="1">
    <source>
        <dbReference type="Pfam" id="PF10157"/>
    </source>
</evidence>
<gene>
    <name evidence="2" type="ORF">CRM22_000107</name>
</gene>
<reference evidence="2 3" key="1">
    <citation type="journal article" date="2019" name="BMC Genomics">
        <title>New insights from Opisthorchis felineus genome: update on genomics of the epidemiologically important liver flukes.</title>
        <authorList>
            <person name="Ershov N.I."/>
            <person name="Mordvinov V.A."/>
            <person name="Prokhortchouk E.B."/>
            <person name="Pakharukova M.Y."/>
            <person name="Gunbin K.V."/>
            <person name="Ustyantsev K."/>
            <person name="Genaev M.A."/>
            <person name="Blinov A.G."/>
            <person name="Mazur A."/>
            <person name="Boulygina E."/>
            <person name="Tsygankova S."/>
            <person name="Khrameeva E."/>
            <person name="Chekanov N."/>
            <person name="Fan G."/>
            <person name="Xiao A."/>
            <person name="Zhang H."/>
            <person name="Xu X."/>
            <person name="Yang H."/>
            <person name="Solovyev V."/>
            <person name="Lee S.M."/>
            <person name="Liu X."/>
            <person name="Afonnikov D.A."/>
            <person name="Skryabin K.G."/>
        </authorList>
    </citation>
    <scope>NUCLEOTIDE SEQUENCE [LARGE SCALE GENOMIC DNA]</scope>
    <source>
        <strain evidence="2">AK-0245</strain>
        <tissue evidence="2">Whole organism</tissue>
    </source>
</reference>
<evidence type="ECO:0000313" key="3">
    <source>
        <dbReference type="Proteomes" id="UP000308267"/>
    </source>
</evidence>
<protein>
    <recommendedName>
        <fullName evidence="1">BLOC-1-related complex subunit 6 C-terminal helix domain-containing protein</fullName>
    </recommendedName>
</protein>
<feature type="domain" description="BLOC-1-related complex subunit 6 C-terminal helix" evidence="1">
    <location>
        <begin position="36"/>
        <end position="122"/>
    </location>
</feature>
<dbReference type="Proteomes" id="UP000308267">
    <property type="component" value="Unassembled WGS sequence"/>
</dbReference>
<sequence length="162" mass="17117">MALDGSNFSLHMTGLSTPDVSVVTSGDATSRPCLTALEPAALNTLELQARGLAENLDQLLGSVHSALHRMSGLTVDCVSVFANSVELTCDSVDASIKNTYALMAKCEELSKSMAQLIPLEKEMYPSSCNSVSCGSFSVSLHNLDSTTVILLSSARWTGLRTS</sequence>
<dbReference type="PANTHER" id="PTHR13440">
    <property type="entry name" value="BLOC-1 RELATED COMPLEX SUBUNIT 6"/>
    <property type="match status" value="1"/>
</dbReference>
<dbReference type="STRING" id="147828.A0A4S2MGV2"/>
<dbReference type="OrthoDB" id="21270at2759"/>
<dbReference type="PANTHER" id="PTHR13440:SF7">
    <property type="entry name" value="BLOC-1 RELATED COMPLEX SUBUNIT 6"/>
    <property type="match status" value="1"/>
</dbReference>
<organism evidence="2 3">
    <name type="scientific">Opisthorchis felineus</name>
    <dbReference type="NCBI Taxonomy" id="147828"/>
    <lineage>
        <taxon>Eukaryota</taxon>
        <taxon>Metazoa</taxon>
        <taxon>Spiralia</taxon>
        <taxon>Lophotrochozoa</taxon>
        <taxon>Platyhelminthes</taxon>
        <taxon>Trematoda</taxon>
        <taxon>Digenea</taxon>
        <taxon>Opisthorchiida</taxon>
        <taxon>Opisthorchiata</taxon>
        <taxon>Opisthorchiidae</taxon>
        <taxon>Opisthorchis</taxon>
    </lineage>
</organism>
<name>A0A4S2MGV2_OPIFE</name>
<proteinExistence type="predicted"/>
<dbReference type="EMBL" id="SJOL01000215">
    <property type="protein sequence ID" value="TGZ75942.1"/>
    <property type="molecule type" value="Genomic_DNA"/>
</dbReference>
<dbReference type="InterPro" id="IPR019314">
    <property type="entry name" value="BORCS6"/>
</dbReference>
<dbReference type="AlphaFoldDB" id="A0A4S2MGV2"/>
<accession>A0A4S2MGV2</accession>
<keyword evidence="3" id="KW-1185">Reference proteome</keyword>
<evidence type="ECO:0000313" key="2">
    <source>
        <dbReference type="EMBL" id="TGZ75942.1"/>
    </source>
</evidence>
<dbReference type="Pfam" id="PF10157">
    <property type="entry name" value="BORCS6"/>
    <property type="match status" value="1"/>
</dbReference>
<dbReference type="GO" id="GO:0099078">
    <property type="term" value="C:BORC complex"/>
    <property type="evidence" value="ECO:0007669"/>
    <property type="project" value="TreeGrafter"/>
</dbReference>
<dbReference type="GO" id="GO:0032418">
    <property type="term" value="P:lysosome localization"/>
    <property type="evidence" value="ECO:0007669"/>
    <property type="project" value="TreeGrafter"/>
</dbReference>
<comment type="caution">
    <text evidence="2">The sequence shown here is derived from an EMBL/GenBank/DDBJ whole genome shotgun (WGS) entry which is preliminary data.</text>
</comment>